<name>A0ABV9BXE8_9GAMM</name>
<evidence type="ECO:0000259" key="8">
    <source>
        <dbReference type="PROSITE" id="PS50109"/>
    </source>
</evidence>
<dbReference type="PANTHER" id="PTHR45339">
    <property type="entry name" value="HYBRID SIGNAL TRANSDUCTION HISTIDINE KINASE J"/>
    <property type="match status" value="1"/>
</dbReference>
<dbReference type="SMART" id="SM00448">
    <property type="entry name" value="REC"/>
    <property type="match status" value="1"/>
</dbReference>
<evidence type="ECO:0000259" key="9">
    <source>
        <dbReference type="PROSITE" id="PS50110"/>
    </source>
</evidence>
<feature type="modified residue" description="Phosphohistidine" evidence="5">
    <location>
        <position position="895"/>
    </location>
</feature>
<keyword evidence="7" id="KW-1133">Transmembrane helix</keyword>
<keyword evidence="7" id="KW-0812">Transmembrane</keyword>
<organism evidence="12 13">
    <name type="scientific">Dyella halodurans</name>
    <dbReference type="NCBI Taxonomy" id="1920171"/>
    <lineage>
        <taxon>Bacteria</taxon>
        <taxon>Pseudomonadati</taxon>
        <taxon>Pseudomonadota</taxon>
        <taxon>Gammaproteobacteria</taxon>
        <taxon>Lysobacterales</taxon>
        <taxon>Rhodanobacteraceae</taxon>
        <taxon>Dyella</taxon>
    </lineage>
</organism>
<feature type="domain" description="Histidine kinase" evidence="8">
    <location>
        <begin position="339"/>
        <end position="560"/>
    </location>
</feature>
<dbReference type="PROSITE" id="PS50113">
    <property type="entry name" value="PAC"/>
    <property type="match status" value="1"/>
</dbReference>
<feature type="domain" description="PAC" evidence="10">
    <location>
        <begin position="132"/>
        <end position="186"/>
    </location>
</feature>
<reference evidence="13" key="1">
    <citation type="journal article" date="2019" name="Int. J. Syst. Evol. Microbiol.">
        <title>The Global Catalogue of Microorganisms (GCM) 10K type strain sequencing project: providing services to taxonomists for standard genome sequencing and annotation.</title>
        <authorList>
            <consortium name="The Broad Institute Genomics Platform"/>
            <consortium name="The Broad Institute Genome Sequencing Center for Infectious Disease"/>
            <person name="Wu L."/>
            <person name="Ma J."/>
        </authorList>
    </citation>
    <scope>NUCLEOTIDE SEQUENCE [LARGE SCALE GENOMIC DNA]</scope>
    <source>
        <strain evidence="13">CCM 4481</strain>
    </source>
</reference>
<keyword evidence="3 6" id="KW-0597">Phosphoprotein</keyword>
<evidence type="ECO:0000256" key="1">
    <source>
        <dbReference type="ARBA" id="ARBA00000085"/>
    </source>
</evidence>
<feature type="domain" description="HPt" evidence="11">
    <location>
        <begin position="856"/>
        <end position="953"/>
    </location>
</feature>
<dbReference type="Pfam" id="PF00512">
    <property type="entry name" value="HisKA"/>
    <property type="match status" value="1"/>
</dbReference>
<dbReference type="Proteomes" id="UP001595961">
    <property type="component" value="Unassembled WGS sequence"/>
</dbReference>
<sequence>MQAKSVFTLLATSSLGLVFPWSDNQATALSPMALTLALLLMFTATLAFALAWLLQMKNRKTKYLQDQLLAQRSLCQEALNALPLPIALHGMNGQPAIVNASGRSVPGALEAIMAVIGGADFAAKKPALLQGQTSQHALEYTGADGDVHPAHAWIRTIFDQHGQVQGYASSLLDITAFRDAEREAKASERSLDELARRIPVVVLTLLLDAGNARHLTFATGNMKALFNADLRDLKDTDGSLRTAALRDCIHPEDWSAFEQLIAPATTDPQTRDLDFRTFGQHGLRWIHATLAPTQQADGTSRLMGYFIDTTELNLRNEALRVARDVAERASKAKGDFLAIMSHEIRTPMNGLIGMLELFGHTPINQEQRELLQAVGDSAGNLLQILNDILDFSKLEAGDVRLDLTAFDPRLWMDHVAGVMTAAAHKKGLDIHFSTDASVAGQLRGDGLRLGQVLLNLLSNAIKFTDRGGVSARLVALGDSGSHQRLCLSVSDTGIGIESDKQAALFKPFAQAEAWTSRRYGGTGLGLAICHHLVQLMEGSIELISEVDAGTTVNVEVRLPVGERAIEAPGALHGRHAVVRLESTETTATLGAYLHAAGMTVEQVDPSQPMREGMAASLLFVDVTDVVSQTQINAHVVAVTTQPLVPAGMQWKDERILLSANPLKWQSTLRASMAALELDDPAGRRSLQDDSGGTQPLAVMPFVQSTDAGLPVHHGHILVAEDHPISQQLIRRQLGLLGLSCDVVDNGRDAYEALTGGDYALLLTDCNMPQMSGYELARAWRAHEDTTGAPHRLPLIAMTANALSGQTARAREAGMSDVLSKPLQLLALSQKLAQWLPGPTPLRASADAPTGSRGVKDTATQAELEQLFTTTSLGDLQDLRACLAAADAPAATQVLHRLLGALPLFADGDLLEQGRQLFEALQAEGGKQALPGLNGFMQRTEELLSTLNRSRLIL</sequence>
<dbReference type="InterPro" id="IPR036097">
    <property type="entry name" value="HisK_dim/P_sf"/>
</dbReference>
<dbReference type="InterPro" id="IPR000700">
    <property type="entry name" value="PAS-assoc_C"/>
</dbReference>
<dbReference type="EMBL" id="JBHSGA010000003">
    <property type="protein sequence ID" value="MFC4525162.1"/>
    <property type="molecule type" value="Genomic_DNA"/>
</dbReference>
<dbReference type="SUPFAM" id="SSF55874">
    <property type="entry name" value="ATPase domain of HSP90 chaperone/DNA topoisomerase II/histidine kinase"/>
    <property type="match status" value="1"/>
</dbReference>
<comment type="caution">
    <text evidence="12">The sequence shown here is derived from an EMBL/GenBank/DDBJ whole genome shotgun (WGS) entry which is preliminary data.</text>
</comment>
<gene>
    <name evidence="12" type="ORF">ACFO5W_00815</name>
</gene>
<dbReference type="SMART" id="SM00388">
    <property type="entry name" value="HisKA"/>
    <property type="match status" value="1"/>
</dbReference>
<dbReference type="CDD" id="cd16922">
    <property type="entry name" value="HATPase_EvgS-ArcB-TorS-like"/>
    <property type="match status" value="1"/>
</dbReference>
<dbReference type="InterPro" id="IPR008207">
    <property type="entry name" value="Sig_transdc_His_kin_Hpt_dom"/>
</dbReference>
<dbReference type="InterPro" id="IPR003594">
    <property type="entry name" value="HATPase_dom"/>
</dbReference>
<dbReference type="GO" id="GO:0005524">
    <property type="term" value="F:ATP binding"/>
    <property type="evidence" value="ECO:0007669"/>
    <property type="project" value="UniProtKB-KW"/>
</dbReference>
<dbReference type="InterPro" id="IPR011006">
    <property type="entry name" value="CheY-like_superfamily"/>
</dbReference>
<evidence type="ECO:0000259" key="10">
    <source>
        <dbReference type="PROSITE" id="PS50113"/>
    </source>
</evidence>
<dbReference type="PANTHER" id="PTHR45339:SF5">
    <property type="entry name" value="HISTIDINE KINASE"/>
    <property type="match status" value="1"/>
</dbReference>
<keyword evidence="7" id="KW-0472">Membrane</keyword>
<evidence type="ECO:0000256" key="2">
    <source>
        <dbReference type="ARBA" id="ARBA00012438"/>
    </source>
</evidence>
<dbReference type="CDD" id="cd17546">
    <property type="entry name" value="REC_hyHK_CKI1_RcsC-like"/>
    <property type="match status" value="1"/>
</dbReference>
<dbReference type="InterPro" id="IPR005467">
    <property type="entry name" value="His_kinase_dom"/>
</dbReference>
<dbReference type="InterPro" id="IPR036641">
    <property type="entry name" value="HPT_dom_sf"/>
</dbReference>
<dbReference type="SMART" id="SM00387">
    <property type="entry name" value="HATPase_c"/>
    <property type="match status" value="1"/>
</dbReference>
<dbReference type="Gene3D" id="3.30.450.20">
    <property type="entry name" value="PAS domain"/>
    <property type="match status" value="2"/>
</dbReference>
<keyword evidence="4" id="KW-0902">Two-component regulatory system</keyword>
<dbReference type="InterPro" id="IPR004358">
    <property type="entry name" value="Sig_transdc_His_kin-like_C"/>
</dbReference>
<dbReference type="PROSITE" id="PS50110">
    <property type="entry name" value="RESPONSE_REGULATORY"/>
    <property type="match status" value="1"/>
</dbReference>
<evidence type="ECO:0000256" key="3">
    <source>
        <dbReference type="ARBA" id="ARBA00022553"/>
    </source>
</evidence>
<protein>
    <recommendedName>
        <fullName evidence="2">histidine kinase</fullName>
        <ecNumber evidence="2">2.7.13.3</ecNumber>
    </recommendedName>
</protein>
<dbReference type="Pfam" id="PF00072">
    <property type="entry name" value="Response_reg"/>
    <property type="match status" value="1"/>
</dbReference>
<evidence type="ECO:0000259" key="11">
    <source>
        <dbReference type="PROSITE" id="PS50894"/>
    </source>
</evidence>
<dbReference type="CDD" id="cd00082">
    <property type="entry name" value="HisKA"/>
    <property type="match status" value="1"/>
</dbReference>
<feature type="transmembrane region" description="Helical" evidence="7">
    <location>
        <begin position="32"/>
        <end position="54"/>
    </location>
</feature>
<dbReference type="Gene3D" id="1.10.287.130">
    <property type="match status" value="1"/>
</dbReference>
<dbReference type="Pfam" id="PF02518">
    <property type="entry name" value="HATPase_c"/>
    <property type="match status" value="1"/>
</dbReference>
<dbReference type="SUPFAM" id="SSF47226">
    <property type="entry name" value="Histidine-containing phosphotransfer domain, HPT domain"/>
    <property type="match status" value="1"/>
</dbReference>
<feature type="domain" description="Response regulatory" evidence="9">
    <location>
        <begin position="715"/>
        <end position="835"/>
    </location>
</feature>
<dbReference type="InterPro" id="IPR035965">
    <property type="entry name" value="PAS-like_dom_sf"/>
</dbReference>
<dbReference type="InterPro" id="IPR001789">
    <property type="entry name" value="Sig_transdc_resp-reg_receiver"/>
</dbReference>
<dbReference type="SUPFAM" id="SSF47384">
    <property type="entry name" value="Homodimeric domain of signal transducing histidine kinase"/>
    <property type="match status" value="1"/>
</dbReference>
<dbReference type="InterPro" id="IPR036890">
    <property type="entry name" value="HATPase_C_sf"/>
</dbReference>
<dbReference type="PROSITE" id="PS50109">
    <property type="entry name" value="HIS_KIN"/>
    <property type="match status" value="1"/>
</dbReference>
<feature type="modified residue" description="4-aspartylphosphate" evidence="6">
    <location>
        <position position="764"/>
    </location>
</feature>
<evidence type="ECO:0000256" key="7">
    <source>
        <dbReference type="SAM" id="Phobius"/>
    </source>
</evidence>
<dbReference type="SUPFAM" id="SSF55785">
    <property type="entry name" value="PYP-like sensor domain (PAS domain)"/>
    <property type="match status" value="2"/>
</dbReference>
<dbReference type="InterPro" id="IPR003661">
    <property type="entry name" value="HisK_dim/P_dom"/>
</dbReference>
<dbReference type="Gene3D" id="3.30.565.10">
    <property type="entry name" value="Histidine kinase-like ATPase, C-terminal domain"/>
    <property type="match status" value="1"/>
</dbReference>
<comment type="catalytic activity">
    <reaction evidence="1">
        <text>ATP + protein L-histidine = ADP + protein N-phospho-L-histidine.</text>
        <dbReference type="EC" id="2.7.13.3"/>
    </reaction>
</comment>
<evidence type="ECO:0000313" key="12">
    <source>
        <dbReference type="EMBL" id="MFC4525162.1"/>
    </source>
</evidence>
<evidence type="ECO:0000256" key="6">
    <source>
        <dbReference type="PROSITE-ProRule" id="PRU00169"/>
    </source>
</evidence>
<accession>A0ABV9BXE8</accession>
<dbReference type="PRINTS" id="PR00344">
    <property type="entry name" value="BCTRLSENSOR"/>
</dbReference>
<keyword evidence="12" id="KW-0067">ATP-binding</keyword>
<evidence type="ECO:0000313" key="13">
    <source>
        <dbReference type="Proteomes" id="UP001595961"/>
    </source>
</evidence>
<proteinExistence type="predicted"/>
<evidence type="ECO:0000256" key="5">
    <source>
        <dbReference type="PROSITE-ProRule" id="PRU00110"/>
    </source>
</evidence>
<dbReference type="Gene3D" id="3.40.50.2300">
    <property type="match status" value="1"/>
</dbReference>
<dbReference type="RefSeq" id="WP_266149929.1">
    <property type="nucleotide sequence ID" value="NZ_CP064028.1"/>
</dbReference>
<evidence type="ECO:0000256" key="4">
    <source>
        <dbReference type="ARBA" id="ARBA00023012"/>
    </source>
</evidence>
<dbReference type="EC" id="2.7.13.3" evidence="2"/>
<dbReference type="SUPFAM" id="SSF52172">
    <property type="entry name" value="CheY-like"/>
    <property type="match status" value="1"/>
</dbReference>
<dbReference type="PROSITE" id="PS50894">
    <property type="entry name" value="HPT"/>
    <property type="match status" value="1"/>
</dbReference>
<keyword evidence="13" id="KW-1185">Reference proteome</keyword>
<keyword evidence="12" id="KW-0547">Nucleotide-binding</keyword>